<evidence type="ECO:0000313" key="11">
    <source>
        <dbReference type="EMBL" id="GHP09283.1"/>
    </source>
</evidence>
<dbReference type="Gene3D" id="1.20.1560.10">
    <property type="entry name" value="ABC transporter type 1, transmembrane domain"/>
    <property type="match status" value="1"/>
</dbReference>
<keyword evidence="12" id="KW-1185">Reference proteome</keyword>
<proteinExistence type="predicted"/>
<feature type="domain" description="ABC transmembrane type-1" evidence="10">
    <location>
        <begin position="253"/>
        <end position="537"/>
    </location>
</feature>
<evidence type="ECO:0000256" key="7">
    <source>
        <dbReference type="SAM" id="MobiDB-lite"/>
    </source>
</evidence>
<evidence type="ECO:0000256" key="2">
    <source>
        <dbReference type="ARBA" id="ARBA00022692"/>
    </source>
</evidence>
<dbReference type="Proteomes" id="UP000660262">
    <property type="component" value="Unassembled WGS sequence"/>
</dbReference>
<accession>A0A830HRF0</accession>
<comment type="caution">
    <text evidence="11">The sequence shown here is derived from an EMBL/GenBank/DDBJ whole genome shotgun (WGS) entry which is preliminary data.</text>
</comment>
<dbReference type="Pfam" id="PF00664">
    <property type="entry name" value="ABC_membrane"/>
    <property type="match status" value="1"/>
</dbReference>
<dbReference type="SUPFAM" id="SSF90123">
    <property type="entry name" value="ABC transporter transmembrane region"/>
    <property type="match status" value="1"/>
</dbReference>
<dbReference type="PROSITE" id="PS50893">
    <property type="entry name" value="ABC_TRANSPORTER_2"/>
    <property type="match status" value="1"/>
</dbReference>
<dbReference type="OrthoDB" id="6500128at2759"/>
<keyword evidence="2 8" id="KW-0812">Transmembrane</keyword>
<dbReference type="Pfam" id="PF00005">
    <property type="entry name" value="ABC_tran"/>
    <property type="match status" value="2"/>
</dbReference>
<dbReference type="InterPro" id="IPR036640">
    <property type="entry name" value="ABC1_TM_sf"/>
</dbReference>
<organism evidence="11 12">
    <name type="scientific">Pycnococcus provasolii</name>
    <dbReference type="NCBI Taxonomy" id="41880"/>
    <lineage>
        <taxon>Eukaryota</taxon>
        <taxon>Viridiplantae</taxon>
        <taxon>Chlorophyta</taxon>
        <taxon>Pseudoscourfieldiophyceae</taxon>
        <taxon>Pseudoscourfieldiales</taxon>
        <taxon>Pycnococcaceae</taxon>
        <taxon>Pycnococcus</taxon>
    </lineage>
</organism>
<keyword evidence="3" id="KW-0547">Nucleotide-binding</keyword>
<feature type="domain" description="ABC transporter" evidence="9">
    <location>
        <begin position="598"/>
        <end position="931"/>
    </location>
</feature>
<evidence type="ECO:0000256" key="6">
    <source>
        <dbReference type="ARBA" id="ARBA00023136"/>
    </source>
</evidence>
<dbReference type="PANTHER" id="PTHR43394:SF1">
    <property type="entry name" value="ATP-BINDING CASSETTE SUB-FAMILY B MEMBER 10, MITOCHONDRIAL"/>
    <property type="match status" value="1"/>
</dbReference>
<dbReference type="PROSITE" id="PS00211">
    <property type="entry name" value="ABC_TRANSPORTER_1"/>
    <property type="match status" value="1"/>
</dbReference>
<dbReference type="PANTHER" id="PTHR43394">
    <property type="entry name" value="ATP-DEPENDENT PERMEASE MDL1, MITOCHONDRIAL"/>
    <property type="match status" value="1"/>
</dbReference>
<dbReference type="GO" id="GO:0016887">
    <property type="term" value="F:ATP hydrolysis activity"/>
    <property type="evidence" value="ECO:0007669"/>
    <property type="project" value="InterPro"/>
</dbReference>
<dbReference type="GO" id="GO:0005524">
    <property type="term" value="F:ATP binding"/>
    <property type="evidence" value="ECO:0007669"/>
    <property type="project" value="UniProtKB-KW"/>
</dbReference>
<evidence type="ECO:0000256" key="4">
    <source>
        <dbReference type="ARBA" id="ARBA00022840"/>
    </source>
</evidence>
<dbReference type="GO" id="GO:0016020">
    <property type="term" value="C:membrane"/>
    <property type="evidence" value="ECO:0007669"/>
    <property type="project" value="UniProtKB-SubCell"/>
</dbReference>
<protein>
    <recommendedName>
        <fullName evidence="13">ABC transporter</fullName>
    </recommendedName>
</protein>
<feature type="transmembrane region" description="Helical" evidence="8">
    <location>
        <begin position="379"/>
        <end position="400"/>
    </location>
</feature>
<dbReference type="Gene3D" id="3.40.50.300">
    <property type="entry name" value="P-loop containing nucleotide triphosphate hydrolases"/>
    <property type="match status" value="2"/>
</dbReference>
<dbReference type="InterPro" id="IPR017871">
    <property type="entry name" value="ABC_transporter-like_CS"/>
</dbReference>
<feature type="compositionally biased region" description="Acidic residues" evidence="7">
    <location>
        <begin position="209"/>
        <end position="218"/>
    </location>
</feature>
<evidence type="ECO:0000256" key="8">
    <source>
        <dbReference type="SAM" id="Phobius"/>
    </source>
</evidence>
<evidence type="ECO:0000259" key="10">
    <source>
        <dbReference type="PROSITE" id="PS50929"/>
    </source>
</evidence>
<evidence type="ECO:0000313" key="12">
    <source>
        <dbReference type="Proteomes" id="UP000660262"/>
    </source>
</evidence>
<evidence type="ECO:0008006" key="13">
    <source>
        <dbReference type="Google" id="ProtNLM"/>
    </source>
</evidence>
<evidence type="ECO:0000259" key="9">
    <source>
        <dbReference type="PROSITE" id="PS50893"/>
    </source>
</evidence>
<keyword evidence="5 8" id="KW-1133">Transmembrane helix</keyword>
<gene>
    <name evidence="11" type="ORF">PPROV_000802000</name>
</gene>
<feature type="compositionally biased region" description="Basic and acidic residues" evidence="7">
    <location>
        <begin position="44"/>
        <end position="54"/>
    </location>
</feature>
<dbReference type="InterPro" id="IPR027417">
    <property type="entry name" value="P-loop_NTPase"/>
</dbReference>
<dbReference type="InterPro" id="IPR039421">
    <property type="entry name" value="Type_1_exporter"/>
</dbReference>
<evidence type="ECO:0000256" key="1">
    <source>
        <dbReference type="ARBA" id="ARBA00004141"/>
    </source>
</evidence>
<dbReference type="InterPro" id="IPR003593">
    <property type="entry name" value="AAA+_ATPase"/>
</dbReference>
<dbReference type="GO" id="GO:0015421">
    <property type="term" value="F:ABC-type oligopeptide transporter activity"/>
    <property type="evidence" value="ECO:0007669"/>
    <property type="project" value="TreeGrafter"/>
</dbReference>
<dbReference type="AlphaFoldDB" id="A0A830HRF0"/>
<keyword evidence="4" id="KW-0067">ATP-binding</keyword>
<sequence length="931" mass="101111">MTRIPPKIGNWFKEHPRPGVSFPRRLASGGWWFMAESNPPSGLEEVHGGGERARGGSRAGGGGEEHHDGNGNGAAPIGSSLHLNNTGTYPYLSLLSPGFLATAPPPGSSAAIPPAFFSQKAIEARRRKINVITRKKHATTRGALLASASNDTWNSAQTTSMQEELATPSTILASLFPTWYRLVAEADAAARDAHSIGGDDNATEKQKGDDDDDDDDHNESDAQQKTTNSDDSDGPSFLKLLSLVVPHWVPLTWGCLLLLLRLPFNMALPHFTSVAITAAMAQEHEKLVHSLSAYVVCGAANAFLDFFNVYLFDVTRNRIVHDLRRNLYAAALKQECAYHDKCATGDLASRISTDTRAMADKLTWVFRFFLEAIVRTGGVMGYMLFMCWPLALVAISIVPITTQVSRIYGQFQYRISAARQDAAARCNARAHESLSAIRTVMSLGAENMELRRFDRHSREVLSLANASAIVDAGYYSVVFSFCNGLLVPAAVLVYGCYLVYHRQHAMDGQKLFAFFLYQGQLQEWFGQLINCASNLYESSGTSRMVFNLLDRKPRRSAYSDDGDSSATHSFKARGGKAASANADVTTSAYGTGAPPPAMEMRRVWFKHGAVLNIADERYAIRDVTLSVASGDQVALVGPSGSGKSTMFHLWLRFYEPTDGSVMVLGRDIRKYTRDELYGRLIGYVGQEPVLFSGSVAFNIAYSLLKDKGELAAQLEEDADASSSAWWSNRVREEELEGVKESKAAAASLLTNMDDVDLESPLVASSSAPSLSESDGGNAFAASFEDARRVQLGRALRRWLDADGGDDSLSNRVVASARLANALGFIERLPLGFDSEVGERGVRFSGGQKQRIAIARAVCANPAILLLDEATSALDTESERVVQEALDATSVGRTVVAIAHRLATVRSCCAWHVLRDGALVASGTPSEVENML</sequence>
<dbReference type="EMBL" id="BNJQ01000024">
    <property type="protein sequence ID" value="GHP09283.1"/>
    <property type="molecule type" value="Genomic_DNA"/>
</dbReference>
<dbReference type="SUPFAM" id="SSF52540">
    <property type="entry name" value="P-loop containing nucleoside triphosphate hydrolases"/>
    <property type="match status" value="1"/>
</dbReference>
<feature type="region of interest" description="Disordered" evidence="7">
    <location>
        <begin position="192"/>
        <end position="233"/>
    </location>
</feature>
<dbReference type="InterPro" id="IPR011527">
    <property type="entry name" value="ABC1_TM_dom"/>
</dbReference>
<keyword evidence="6 8" id="KW-0472">Membrane</keyword>
<evidence type="ECO:0000256" key="3">
    <source>
        <dbReference type="ARBA" id="ARBA00022741"/>
    </source>
</evidence>
<dbReference type="InterPro" id="IPR003439">
    <property type="entry name" value="ABC_transporter-like_ATP-bd"/>
</dbReference>
<reference evidence="11" key="1">
    <citation type="submission" date="2020-10" db="EMBL/GenBank/DDBJ databases">
        <title>Unveiling of a novel bifunctional photoreceptor, Dualchrome1, isolated from a cosmopolitan green alga.</title>
        <authorList>
            <person name="Suzuki S."/>
            <person name="Kawachi M."/>
        </authorList>
    </citation>
    <scope>NUCLEOTIDE SEQUENCE</scope>
    <source>
        <strain evidence="11">NIES 2893</strain>
    </source>
</reference>
<feature type="region of interest" description="Disordered" evidence="7">
    <location>
        <begin position="41"/>
        <end position="77"/>
    </location>
</feature>
<evidence type="ECO:0000256" key="5">
    <source>
        <dbReference type="ARBA" id="ARBA00022989"/>
    </source>
</evidence>
<dbReference type="PROSITE" id="PS50929">
    <property type="entry name" value="ABC_TM1F"/>
    <property type="match status" value="1"/>
</dbReference>
<name>A0A830HRF0_9CHLO</name>
<dbReference type="SMART" id="SM00382">
    <property type="entry name" value="AAA"/>
    <property type="match status" value="1"/>
</dbReference>
<feature type="transmembrane region" description="Helical" evidence="8">
    <location>
        <begin position="472"/>
        <end position="500"/>
    </location>
</feature>
<comment type="subcellular location">
    <subcellularLocation>
        <location evidence="1">Membrane</location>
        <topology evidence="1">Multi-pass membrane protein</topology>
    </subcellularLocation>
</comment>